<dbReference type="Proteomes" id="UP000299102">
    <property type="component" value="Unassembled WGS sequence"/>
</dbReference>
<organism evidence="1 2">
    <name type="scientific">Eumeta variegata</name>
    <name type="common">Bagworm moth</name>
    <name type="synonym">Eumeta japonica</name>
    <dbReference type="NCBI Taxonomy" id="151549"/>
    <lineage>
        <taxon>Eukaryota</taxon>
        <taxon>Metazoa</taxon>
        <taxon>Ecdysozoa</taxon>
        <taxon>Arthropoda</taxon>
        <taxon>Hexapoda</taxon>
        <taxon>Insecta</taxon>
        <taxon>Pterygota</taxon>
        <taxon>Neoptera</taxon>
        <taxon>Endopterygota</taxon>
        <taxon>Lepidoptera</taxon>
        <taxon>Glossata</taxon>
        <taxon>Ditrysia</taxon>
        <taxon>Tineoidea</taxon>
        <taxon>Psychidae</taxon>
        <taxon>Oiketicinae</taxon>
        <taxon>Eumeta</taxon>
    </lineage>
</organism>
<evidence type="ECO:0000313" key="1">
    <source>
        <dbReference type="EMBL" id="GBP47276.1"/>
    </source>
</evidence>
<sequence>MPHAVRKVHKFLQRHIIGTAKVYDRPTQTQINAHLEGCSKAKKVKCSQPSKMPRRITTKKKAVTKGVQSYAAPTTITRSAQLNLPVTSPMIGPTNNLRERLGQPMAVNEMNTQKRRGRGVRGKSVCELRVDWVGGHNMERYRQ</sequence>
<dbReference type="EMBL" id="BGZK01000499">
    <property type="protein sequence ID" value="GBP47276.1"/>
    <property type="molecule type" value="Genomic_DNA"/>
</dbReference>
<keyword evidence="2" id="KW-1185">Reference proteome</keyword>
<reference evidence="1 2" key="1">
    <citation type="journal article" date="2019" name="Commun. Biol.">
        <title>The bagworm genome reveals a unique fibroin gene that provides high tensile strength.</title>
        <authorList>
            <person name="Kono N."/>
            <person name="Nakamura H."/>
            <person name="Ohtoshi R."/>
            <person name="Tomita M."/>
            <person name="Numata K."/>
            <person name="Arakawa K."/>
        </authorList>
    </citation>
    <scope>NUCLEOTIDE SEQUENCE [LARGE SCALE GENOMIC DNA]</scope>
</reference>
<evidence type="ECO:0000313" key="2">
    <source>
        <dbReference type="Proteomes" id="UP000299102"/>
    </source>
</evidence>
<accession>A0A4C1W7D8</accession>
<name>A0A4C1W7D8_EUMVA</name>
<protein>
    <submittedName>
        <fullName evidence="1">Uncharacterized protein</fullName>
    </submittedName>
</protein>
<proteinExistence type="predicted"/>
<dbReference type="AlphaFoldDB" id="A0A4C1W7D8"/>
<gene>
    <name evidence="1" type="ORF">EVAR_38040_1</name>
</gene>
<comment type="caution">
    <text evidence="1">The sequence shown here is derived from an EMBL/GenBank/DDBJ whole genome shotgun (WGS) entry which is preliminary data.</text>
</comment>